<evidence type="ECO:0000256" key="5">
    <source>
        <dbReference type="ARBA" id="ARBA00022729"/>
    </source>
</evidence>
<name>A0A225VK11_9STRA</name>
<accession>A0A225VK11</accession>
<comment type="caution">
    <text evidence="8">The sequence shown here is derived from an EMBL/GenBank/DDBJ whole genome shotgun (WGS) entry which is preliminary data.</text>
</comment>
<gene>
    <name evidence="8" type="ORF">PHMEG_00022869</name>
</gene>
<evidence type="ECO:0000256" key="3">
    <source>
        <dbReference type="ARBA" id="ARBA00010400"/>
    </source>
</evidence>
<keyword evidence="5" id="KW-0732">Signal</keyword>
<proteinExistence type="inferred from homology"/>
<sequence>MTRDWTMLSTLPIHYKEDVLILLLISAMKIPSTPDLAIKLQAEQLRVKYKNGESSGDVFNLLQLNKAGNKNFYSSEFPVWSKYVRRGRQKISSTENSATQLQAEQLQIWLRKRKSGDDVFALLQLNKVDDKLFGIPEMALWSKYIDDLEISNKEPSMLSIFKTHNSEEAMIKLVNSPKVPLGMKTTVTGVAAGKMKERFLA</sequence>
<keyword evidence="6" id="KW-0843">Virulence</keyword>
<evidence type="ECO:0000313" key="9">
    <source>
        <dbReference type="Proteomes" id="UP000198211"/>
    </source>
</evidence>
<dbReference type="OrthoDB" id="127177at2759"/>
<evidence type="ECO:0000259" key="7">
    <source>
        <dbReference type="Pfam" id="PF22748"/>
    </source>
</evidence>
<dbReference type="Proteomes" id="UP000198211">
    <property type="component" value="Unassembled WGS sequence"/>
</dbReference>
<feature type="domain" description="RxLR effector PexRD54 WY" evidence="7">
    <location>
        <begin position="104"/>
        <end position="145"/>
    </location>
</feature>
<evidence type="ECO:0000313" key="8">
    <source>
        <dbReference type="EMBL" id="OWZ05107.1"/>
    </source>
</evidence>
<evidence type="ECO:0000256" key="6">
    <source>
        <dbReference type="ARBA" id="ARBA00023026"/>
    </source>
</evidence>
<keyword evidence="9" id="KW-1185">Reference proteome</keyword>
<evidence type="ECO:0000256" key="4">
    <source>
        <dbReference type="ARBA" id="ARBA00022525"/>
    </source>
</evidence>
<evidence type="ECO:0000256" key="2">
    <source>
        <dbReference type="ARBA" id="ARBA00004613"/>
    </source>
</evidence>
<reference evidence="9" key="1">
    <citation type="submission" date="2017-03" db="EMBL/GenBank/DDBJ databases">
        <title>Phytopthora megakarya and P. palmivora, two closely related causual agents of cacao black pod achieved similar genome size and gene model numbers by different mechanisms.</title>
        <authorList>
            <person name="Ali S."/>
            <person name="Shao J."/>
            <person name="Larry D.J."/>
            <person name="Kronmiller B."/>
            <person name="Shen D."/>
            <person name="Strem M.D."/>
            <person name="Melnick R.L."/>
            <person name="Guiltinan M.J."/>
            <person name="Tyler B.M."/>
            <person name="Meinhardt L.W."/>
            <person name="Bailey B.A."/>
        </authorList>
    </citation>
    <scope>NUCLEOTIDE SEQUENCE [LARGE SCALE GENOMIC DNA]</scope>
    <source>
        <strain evidence="9">zdho120</strain>
    </source>
</reference>
<protein>
    <submittedName>
        <fullName evidence="8">RxLR effector protein</fullName>
    </submittedName>
</protein>
<organism evidence="8 9">
    <name type="scientific">Phytophthora megakarya</name>
    <dbReference type="NCBI Taxonomy" id="4795"/>
    <lineage>
        <taxon>Eukaryota</taxon>
        <taxon>Sar</taxon>
        <taxon>Stramenopiles</taxon>
        <taxon>Oomycota</taxon>
        <taxon>Peronosporomycetes</taxon>
        <taxon>Peronosporales</taxon>
        <taxon>Peronosporaceae</taxon>
        <taxon>Phytophthora</taxon>
    </lineage>
</organism>
<evidence type="ECO:0000256" key="1">
    <source>
        <dbReference type="ARBA" id="ARBA00004340"/>
    </source>
</evidence>
<comment type="subcellular location">
    <subcellularLocation>
        <location evidence="1">Host cell</location>
    </subcellularLocation>
    <subcellularLocation>
        <location evidence="2">Secreted</location>
    </subcellularLocation>
</comment>
<comment type="similarity">
    <text evidence="3">Belongs to the RxLR effector family.</text>
</comment>
<dbReference type="GO" id="GO:0043657">
    <property type="term" value="C:host cell"/>
    <property type="evidence" value="ECO:0007669"/>
    <property type="project" value="UniProtKB-SubCell"/>
</dbReference>
<keyword evidence="4" id="KW-0964">Secreted</keyword>
<dbReference type="InterPro" id="IPR054463">
    <property type="entry name" value="PexRD54_WY"/>
</dbReference>
<dbReference type="Pfam" id="PF22748">
    <property type="entry name" value="PexRD54_WY"/>
    <property type="match status" value="1"/>
</dbReference>
<dbReference type="AlphaFoldDB" id="A0A225VK11"/>
<dbReference type="GO" id="GO:0005576">
    <property type="term" value="C:extracellular region"/>
    <property type="evidence" value="ECO:0007669"/>
    <property type="project" value="UniProtKB-SubCell"/>
</dbReference>
<dbReference type="EMBL" id="NBNE01004606">
    <property type="protein sequence ID" value="OWZ05107.1"/>
    <property type="molecule type" value="Genomic_DNA"/>
</dbReference>